<comment type="catalytic activity">
    <reaction evidence="13">
        <text>a lipid A disaccharide + ATP = a lipid IVA + ADP + H(+)</text>
        <dbReference type="Rhea" id="RHEA:67840"/>
        <dbReference type="ChEBI" id="CHEBI:15378"/>
        <dbReference type="ChEBI" id="CHEBI:30616"/>
        <dbReference type="ChEBI" id="CHEBI:176343"/>
        <dbReference type="ChEBI" id="CHEBI:176425"/>
        <dbReference type="ChEBI" id="CHEBI:456216"/>
        <dbReference type="EC" id="2.7.1.130"/>
    </reaction>
</comment>
<evidence type="ECO:0000256" key="5">
    <source>
        <dbReference type="ARBA" id="ARBA00022516"/>
    </source>
</evidence>
<dbReference type="PANTHER" id="PTHR42724">
    <property type="entry name" value="TETRAACYLDISACCHARIDE 4'-KINASE"/>
    <property type="match status" value="1"/>
</dbReference>
<protein>
    <recommendedName>
        <fullName evidence="4 13">Tetraacyldisaccharide 4'-kinase</fullName>
        <ecNumber evidence="3 13">2.7.1.130</ecNumber>
    </recommendedName>
    <alternativeName>
        <fullName evidence="12 13">Lipid A 4'-kinase</fullName>
    </alternativeName>
</protein>
<dbReference type="NCBIfam" id="TIGR00682">
    <property type="entry name" value="lpxK"/>
    <property type="match status" value="1"/>
</dbReference>
<dbReference type="RefSeq" id="WP_126538361.1">
    <property type="nucleotide sequence ID" value="NZ_BSPM01000009.1"/>
</dbReference>
<dbReference type="Proteomes" id="UP000294547">
    <property type="component" value="Unassembled WGS sequence"/>
</dbReference>
<comment type="function">
    <text evidence="1 13">Transfers the gamma-phosphate of ATP to the 4'-position of a tetraacyldisaccharide 1-phosphate intermediate (termed DS-1-P) to form tetraacyldisaccharide 1,4'-bis-phosphate (lipid IVA).</text>
</comment>
<dbReference type="GO" id="GO:0009244">
    <property type="term" value="P:lipopolysaccharide core region biosynthetic process"/>
    <property type="evidence" value="ECO:0007669"/>
    <property type="project" value="TreeGrafter"/>
</dbReference>
<keyword evidence="7 13" id="KW-0808">Transferase</keyword>
<keyword evidence="11 13" id="KW-0443">Lipid metabolism</keyword>
<dbReference type="PANTHER" id="PTHR42724:SF1">
    <property type="entry name" value="TETRAACYLDISACCHARIDE 4'-KINASE, MITOCHONDRIAL-RELATED"/>
    <property type="match status" value="1"/>
</dbReference>
<dbReference type="Pfam" id="PF02606">
    <property type="entry name" value="LpxK"/>
    <property type="match status" value="1"/>
</dbReference>
<dbReference type="EMBL" id="SNXY01000009">
    <property type="protein sequence ID" value="TDP83424.1"/>
    <property type="molecule type" value="Genomic_DNA"/>
</dbReference>
<dbReference type="SUPFAM" id="SSF52540">
    <property type="entry name" value="P-loop containing nucleoside triphosphate hydrolases"/>
    <property type="match status" value="1"/>
</dbReference>
<keyword evidence="8 13" id="KW-0547">Nucleotide-binding</keyword>
<keyword evidence="6 13" id="KW-0441">Lipid A biosynthesis</keyword>
<comment type="similarity">
    <text evidence="13">Belongs to the LpxK family.</text>
</comment>
<dbReference type="OrthoDB" id="9766423at2"/>
<evidence type="ECO:0000256" key="1">
    <source>
        <dbReference type="ARBA" id="ARBA00002274"/>
    </source>
</evidence>
<evidence type="ECO:0000313" key="14">
    <source>
        <dbReference type="EMBL" id="TDP83424.1"/>
    </source>
</evidence>
<evidence type="ECO:0000256" key="2">
    <source>
        <dbReference type="ARBA" id="ARBA00004870"/>
    </source>
</evidence>
<keyword evidence="5 13" id="KW-0444">Lipid biosynthesis</keyword>
<feature type="binding site" evidence="13">
    <location>
        <begin position="51"/>
        <end position="58"/>
    </location>
    <ligand>
        <name>ATP</name>
        <dbReference type="ChEBI" id="CHEBI:30616"/>
    </ligand>
</feature>
<gene>
    <name evidence="13" type="primary">lpxK</name>
    <name evidence="14" type="ORF">EDD54_3386</name>
</gene>
<evidence type="ECO:0000256" key="6">
    <source>
        <dbReference type="ARBA" id="ARBA00022556"/>
    </source>
</evidence>
<dbReference type="GO" id="GO:0009029">
    <property type="term" value="F:lipid-A 4'-kinase activity"/>
    <property type="evidence" value="ECO:0007669"/>
    <property type="project" value="UniProtKB-UniRule"/>
</dbReference>
<dbReference type="UniPathway" id="UPA00359">
    <property type="reaction ID" value="UER00482"/>
</dbReference>
<sequence>MRTPAFWYAPSGPLARLLAPLGMLYGAVTLRRMARPGVRAPLPVICVGNFVAGGAGKTPTAIALARAAADVGLSPCFLTRGYGGRLAGPLVVAPDRHGVDEVGDEALLLARVAPTVVCRDRRRALDTLAGLGADLCILDDGFQNPAIEKQFSLVVVDGAAGVGNGLVLPAGPLRAPVDAQMVRADAVVTVGEPAGESAMAVLRSAVGAGRPVLRARLDQRGVEGLRGRRVYAYAGLGRPRKFFDQLRAGGVYVVETRGFPDHHPYTDADARAILARADALGALPVTTEKDAVRLAHAAAGPRADLAGRSVVVAVDCVFEAPHALAGLIETARRRWREGG</sequence>
<dbReference type="HAMAP" id="MF_00409">
    <property type="entry name" value="LpxK"/>
    <property type="match status" value="1"/>
</dbReference>
<dbReference type="GO" id="GO:0009245">
    <property type="term" value="P:lipid A biosynthetic process"/>
    <property type="evidence" value="ECO:0007669"/>
    <property type="project" value="UniProtKB-UniRule"/>
</dbReference>
<evidence type="ECO:0000313" key="15">
    <source>
        <dbReference type="Proteomes" id="UP000294547"/>
    </source>
</evidence>
<evidence type="ECO:0000256" key="11">
    <source>
        <dbReference type="ARBA" id="ARBA00023098"/>
    </source>
</evidence>
<dbReference type="GO" id="GO:0005524">
    <property type="term" value="F:ATP binding"/>
    <property type="evidence" value="ECO:0007669"/>
    <property type="project" value="UniProtKB-UniRule"/>
</dbReference>
<evidence type="ECO:0000256" key="12">
    <source>
        <dbReference type="ARBA" id="ARBA00029757"/>
    </source>
</evidence>
<dbReference type="AlphaFoldDB" id="A0A4R6RBK9"/>
<proteinExistence type="inferred from homology"/>
<evidence type="ECO:0000256" key="10">
    <source>
        <dbReference type="ARBA" id="ARBA00022840"/>
    </source>
</evidence>
<keyword evidence="9 13" id="KW-0418">Kinase</keyword>
<evidence type="ECO:0000256" key="13">
    <source>
        <dbReference type="HAMAP-Rule" id="MF_00409"/>
    </source>
</evidence>
<evidence type="ECO:0000256" key="9">
    <source>
        <dbReference type="ARBA" id="ARBA00022777"/>
    </source>
</evidence>
<accession>A0A4R6RBK9</accession>
<keyword evidence="15" id="KW-1185">Reference proteome</keyword>
<organism evidence="14 15">
    <name type="scientific">Oharaeibacter diazotrophicus</name>
    <dbReference type="NCBI Taxonomy" id="1920512"/>
    <lineage>
        <taxon>Bacteria</taxon>
        <taxon>Pseudomonadati</taxon>
        <taxon>Pseudomonadota</taxon>
        <taxon>Alphaproteobacteria</taxon>
        <taxon>Hyphomicrobiales</taxon>
        <taxon>Pleomorphomonadaceae</taxon>
        <taxon>Oharaeibacter</taxon>
    </lineage>
</organism>
<dbReference type="EC" id="2.7.1.130" evidence="3 13"/>
<reference evidence="14 15" key="1">
    <citation type="submission" date="2019-03" db="EMBL/GenBank/DDBJ databases">
        <title>Genomic Encyclopedia of Type Strains, Phase IV (KMG-IV): sequencing the most valuable type-strain genomes for metagenomic binning, comparative biology and taxonomic classification.</title>
        <authorList>
            <person name="Goeker M."/>
        </authorList>
    </citation>
    <scope>NUCLEOTIDE SEQUENCE [LARGE SCALE GENOMIC DNA]</scope>
    <source>
        <strain evidence="14 15">DSM 102969</strain>
    </source>
</reference>
<dbReference type="InterPro" id="IPR003758">
    <property type="entry name" value="LpxK"/>
</dbReference>
<name>A0A4R6RBK9_9HYPH</name>
<evidence type="ECO:0000256" key="7">
    <source>
        <dbReference type="ARBA" id="ARBA00022679"/>
    </source>
</evidence>
<keyword evidence="10 13" id="KW-0067">ATP-binding</keyword>
<evidence type="ECO:0000256" key="4">
    <source>
        <dbReference type="ARBA" id="ARBA00016436"/>
    </source>
</evidence>
<comment type="pathway">
    <text evidence="2 13">Glycolipid biosynthesis; lipid IV(A) biosynthesis; lipid IV(A) from (3R)-3-hydroxytetradecanoyl-[acyl-carrier-protein] and UDP-N-acetyl-alpha-D-glucosamine: step 6/6.</text>
</comment>
<comment type="caution">
    <text evidence="14">The sequence shown here is derived from an EMBL/GenBank/DDBJ whole genome shotgun (WGS) entry which is preliminary data.</text>
</comment>
<dbReference type="GO" id="GO:0005886">
    <property type="term" value="C:plasma membrane"/>
    <property type="evidence" value="ECO:0007669"/>
    <property type="project" value="TreeGrafter"/>
</dbReference>
<evidence type="ECO:0000256" key="3">
    <source>
        <dbReference type="ARBA" id="ARBA00012071"/>
    </source>
</evidence>
<evidence type="ECO:0000256" key="8">
    <source>
        <dbReference type="ARBA" id="ARBA00022741"/>
    </source>
</evidence>
<dbReference type="InterPro" id="IPR027417">
    <property type="entry name" value="P-loop_NTPase"/>
</dbReference>